<dbReference type="RefSeq" id="WP_092329326.1">
    <property type="nucleotide sequence ID" value="NZ_FNCP01000002.1"/>
</dbReference>
<evidence type="ECO:0000259" key="1">
    <source>
        <dbReference type="Pfam" id="PF12146"/>
    </source>
</evidence>
<dbReference type="EMBL" id="FNCP01000002">
    <property type="protein sequence ID" value="SDG30081.1"/>
    <property type="molecule type" value="Genomic_DNA"/>
</dbReference>
<sequence length="309" mass="34999">MKYSGEDFWKNYMENWFGAELISKWSEYATEETIISNNRKLHIEIYDADNPNSPTLIFAHGIAGYARLLLPFLIPLREKGYNIIAPDLQGFGYSEGLKGDFEWDVHLQNLSDTINYAKQRFSGKVILGGASMGGPLAYATAARFGGIDALACWCLWDFSDKEFMLNETNTKNFTYLLIPVFRILGSVMGNFRLKTYTLVSYDTLSDSSEMNSLVKEDPQAGTHISLKGAASLVTQSKPDIPHHDFKLPVLVVQPGSDRMTPVKYTKKTFSKLGSEKKRYIELAGAEHFPTNNQFYKKWTEEFDHFACSL</sequence>
<keyword evidence="3" id="KW-1185">Reference proteome</keyword>
<name>A0A1G7T4B8_9FIRM</name>
<evidence type="ECO:0000313" key="2">
    <source>
        <dbReference type="EMBL" id="SDG30081.1"/>
    </source>
</evidence>
<accession>A0A1G7T4B8</accession>
<dbReference type="InterPro" id="IPR051044">
    <property type="entry name" value="MAG_DAG_Lipase"/>
</dbReference>
<dbReference type="InterPro" id="IPR022742">
    <property type="entry name" value="Hydrolase_4"/>
</dbReference>
<dbReference type="PRINTS" id="PR00111">
    <property type="entry name" value="ABHYDROLASE"/>
</dbReference>
<keyword evidence="2" id="KW-0378">Hydrolase</keyword>
<dbReference type="InterPro" id="IPR000073">
    <property type="entry name" value="AB_hydrolase_1"/>
</dbReference>
<dbReference type="SUPFAM" id="SSF53474">
    <property type="entry name" value="alpha/beta-Hydrolases"/>
    <property type="match status" value="1"/>
</dbReference>
<dbReference type="GO" id="GO:0016787">
    <property type="term" value="F:hydrolase activity"/>
    <property type="evidence" value="ECO:0007669"/>
    <property type="project" value="UniProtKB-KW"/>
</dbReference>
<dbReference type="PANTHER" id="PTHR11614">
    <property type="entry name" value="PHOSPHOLIPASE-RELATED"/>
    <property type="match status" value="1"/>
</dbReference>
<protein>
    <submittedName>
        <fullName evidence="2">Lysophospholipase, alpha-beta hydrolase superfamily</fullName>
    </submittedName>
</protein>
<dbReference type="Pfam" id="PF12146">
    <property type="entry name" value="Hydrolase_4"/>
    <property type="match status" value="1"/>
</dbReference>
<reference evidence="3" key="1">
    <citation type="submission" date="2016-10" db="EMBL/GenBank/DDBJ databases">
        <authorList>
            <person name="Varghese N."/>
            <person name="Submissions S."/>
        </authorList>
    </citation>
    <scope>NUCLEOTIDE SEQUENCE [LARGE SCALE GENOMIC DNA]</scope>
    <source>
        <strain evidence="3">DSM 8344</strain>
    </source>
</reference>
<dbReference type="OrthoDB" id="1376138at2"/>
<dbReference type="Proteomes" id="UP000198656">
    <property type="component" value="Unassembled WGS sequence"/>
</dbReference>
<organism evidence="2 3">
    <name type="scientific">Desulfosporosinus hippei DSM 8344</name>
    <dbReference type="NCBI Taxonomy" id="1121419"/>
    <lineage>
        <taxon>Bacteria</taxon>
        <taxon>Bacillati</taxon>
        <taxon>Bacillota</taxon>
        <taxon>Clostridia</taxon>
        <taxon>Eubacteriales</taxon>
        <taxon>Desulfitobacteriaceae</taxon>
        <taxon>Desulfosporosinus</taxon>
    </lineage>
</organism>
<proteinExistence type="predicted"/>
<dbReference type="STRING" id="1121419.SAMN05443529_10293"/>
<gene>
    <name evidence="2" type="ORF">SAMN05443529_10293</name>
</gene>
<dbReference type="AlphaFoldDB" id="A0A1G7T4B8"/>
<dbReference type="Gene3D" id="3.40.50.1820">
    <property type="entry name" value="alpha/beta hydrolase"/>
    <property type="match status" value="1"/>
</dbReference>
<dbReference type="InterPro" id="IPR029058">
    <property type="entry name" value="AB_hydrolase_fold"/>
</dbReference>
<feature type="domain" description="Serine aminopeptidase S33" evidence="1">
    <location>
        <begin position="55"/>
        <end position="288"/>
    </location>
</feature>
<evidence type="ECO:0000313" key="3">
    <source>
        <dbReference type="Proteomes" id="UP000198656"/>
    </source>
</evidence>